<dbReference type="Proteomes" id="UP000522590">
    <property type="component" value="Unassembled WGS sequence"/>
</dbReference>
<reference evidence="1 2" key="1">
    <citation type="submission" date="2020-06" db="EMBL/GenBank/DDBJ databases">
        <title>Description of novel acetic acid bacteria.</title>
        <authorList>
            <person name="Sombolestani A."/>
        </authorList>
    </citation>
    <scope>NUCLEOTIDE SEQUENCE [LARGE SCALE GENOMIC DNA]</scope>
    <source>
        <strain evidence="1 2">LMG 25</strain>
    </source>
</reference>
<evidence type="ECO:0000313" key="2">
    <source>
        <dbReference type="Proteomes" id="UP000522590"/>
    </source>
</evidence>
<dbReference type="RefSeq" id="WP_176643531.1">
    <property type="nucleotide sequence ID" value="NZ_JABXXS010000028.1"/>
</dbReference>
<sequence>MTRGRRLLRLHFIAHENAQDGLLTAQPDGTYKSGAWGKMRKILPQVIGAEIHLHENQQAESWCRGRITAWEHAENHPGRITFTFMPDKTIAPATTRRWGMEQTRVWDDCDSMENT</sequence>
<organism evidence="1 2">
    <name type="scientific">Komagataeibacter swingsii</name>
    <dbReference type="NCBI Taxonomy" id="215220"/>
    <lineage>
        <taxon>Bacteria</taxon>
        <taxon>Pseudomonadati</taxon>
        <taxon>Pseudomonadota</taxon>
        <taxon>Alphaproteobacteria</taxon>
        <taxon>Acetobacterales</taxon>
        <taxon>Acetobacteraceae</taxon>
        <taxon>Komagataeibacter</taxon>
    </lineage>
</organism>
<proteinExistence type="predicted"/>
<dbReference type="AlphaFoldDB" id="A0A850P9U4"/>
<evidence type="ECO:0000313" key="1">
    <source>
        <dbReference type="EMBL" id="NVN37691.1"/>
    </source>
</evidence>
<name>A0A850P9U4_9PROT</name>
<accession>A0A850P9U4</accession>
<dbReference type="EMBL" id="JABXXS010000028">
    <property type="protein sequence ID" value="NVN37691.1"/>
    <property type="molecule type" value="Genomic_DNA"/>
</dbReference>
<protein>
    <submittedName>
        <fullName evidence="1">Uncharacterized protein</fullName>
    </submittedName>
</protein>
<comment type="caution">
    <text evidence="1">The sequence shown here is derived from an EMBL/GenBank/DDBJ whole genome shotgun (WGS) entry which is preliminary data.</text>
</comment>
<gene>
    <name evidence="1" type="ORF">HUK81_12210</name>
</gene>